<dbReference type="RefSeq" id="WP_136550922.1">
    <property type="nucleotide sequence ID" value="NZ_STGJ01000001.1"/>
</dbReference>
<organism evidence="2 3">
    <name type="scientific">Crenobacter intestini</name>
    <dbReference type="NCBI Taxonomy" id="2563443"/>
    <lineage>
        <taxon>Bacteria</taxon>
        <taxon>Pseudomonadati</taxon>
        <taxon>Pseudomonadota</taxon>
        <taxon>Betaproteobacteria</taxon>
        <taxon>Neisseriales</taxon>
        <taxon>Neisseriaceae</taxon>
        <taxon>Crenobacter</taxon>
    </lineage>
</organism>
<keyword evidence="1" id="KW-0732">Signal</keyword>
<accession>A0A4T0V654</accession>
<dbReference type="SUPFAM" id="SSF69304">
    <property type="entry name" value="Tricorn protease N-terminal domain"/>
    <property type="match status" value="1"/>
</dbReference>
<feature type="signal peptide" evidence="1">
    <location>
        <begin position="1"/>
        <end position="17"/>
    </location>
</feature>
<dbReference type="OrthoDB" id="8573157at2"/>
<comment type="caution">
    <text evidence="2">The sequence shown here is derived from an EMBL/GenBank/DDBJ whole genome shotgun (WGS) entry which is preliminary data.</text>
</comment>
<keyword evidence="3" id="KW-1185">Reference proteome</keyword>
<evidence type="ECO:0000313" key="2">
    <source>
        <dbReference type="EMBL" id="TIC86911.1"/>
    </source>
</evidence>
<name>A0A4T0V654_9NEIS</name>
<feature type="chain" id="PRO_5020561321" evidence="1">
    <location>
        <begin position="18"/>
        <end position="491"/>
    </location>
</feature>
<sequence>MRGLIPLLLAAPCVVLAAPVEHAGLRLVAQSADGGTRLALSKAAPLPPALVARLKIRPELLGEEGYRAEPLLGGAPVFETGGRLSSIQGFAYVQRVLLSGDGRQALLGAGENGALDAWRIGRDGTRERLLPRGAAAFSGVIDASADGNTVAGWLQAKAGDVPQGFLWQAGRGYRLLPEPLWLPFAVSADGARVFGLSRRPDADTFARQGLMRSLQGPAEGDWGDAVAVSHDLKSAVGYYFVRPQSGDAAATGSYRAWWWQAGAGYRHSARALYLDEAGIDDPARFSAFRKQLLALAGLGADTTETVVSGVAQWQAGGEAREQVADARPVLFAREGALTAWKVWQDEAWRIRLAHGDEAIAAETLAGAGFGDVYAVRASADGRALQMLGEDGKVRVRRAGKKFDLAGGLHMLGAFSPAGHYYLWPDGEGFEDRHVAWVNLQDGARGTLAPCPLADGHYSELALRVGDSGRTVALGGEAGYCVYRTAFGEASP</sequence>
<proteinExistence type="predicted"/>
<reference evidence="2 3" key="1">
    <citation type="submission" date="2019-04" db="EMBL/GenBank/DDBJ databases">
        <title>Crenobacter sp. nov.</title>
        <authorList>
            <person name="Shi S."/>
        </authorList>
    </citation>
    <scope>NUCLEOTIDE SEQUENCE [LARGE SCALE GENOMIC DNA]</scope>
    <source>
        <strain evidence="2 3">GY 70310</strain>
    </source>
</reference>
<dbReference type="AlphaFoldDB" id="A0A4T0V654"/>
<dbReference type="EMBL" id="STGJ01000001">
    <property type="protein sequence ID" value="TIC86911.1"/>
    <property type="molecule type" value="Genomic_DNA"/>
</dbReference>
<gene>
    <name evidence="2" type="ORF">E5K04_00410</name>
</gene>
<protein>
    <submittedName>
        <fullName evidence="2">Uncharacterized protein</fullName>
    </submittedName>
</protein>
<dbReference type="Proteomes" id="UP000308891">
    <property type="component" value="Unassembled WGS sequence"/>
</dbReference>
<evidence type="ECO:0000256" key="1">
    <source>
        <dbReference type="SAM" id="SignalP"/>
    </source>
</evidence>
<evidence type="ECO:0000313" key="3">
    <source>
        <dbReference type="Proteomes" id="UP000308891"/>
    </source>
</evidence>